<accession>A0A0X3BJP7</accession>
<evidence type="ECO:0000313" key="3">
    <source>
        <dbReference type="Proteomes" id="UP000069850"/>
    </source>
</evidence>
<sequence>MVSGVNSFLARQSSGGCTRVTKNIMVLTAAQSNIILYNTIAHNEVRSSARPLKWFVNARAAGTLALPQPGRLLFQRREFVDEVVPSSRYARFLRSSPPIDKTATPDMPGDQASDPRLGTAGSIARCDTIAVDLRRHEGRPCAGWK</sequence>
<evidence type="ECO:0000256" key="1">
    <source>
        <dbReference type="SAM" id="MobiDB-lite"/>
    </source>
</evidence>
<dbReference type="AlphaFoldDB" id="A0A0X3BJP7"/>
<name>A0A0X3BJP7_9EURY</name>
<gene>
    <name evidence="2" type="ORF">MMAB1_0977</name>
</gene>
<dbReference type="EMBL" id="LT158599">
    <property type="protein sequence ID" value="CVK32191.1"/>
    <property type="molecule type" value="Genomic_DNA"/>
</dbReference>
<feature type="region of interest" description="Disordered" evidence="1">
    <location>
        <begin position="95"/>
        <end position="119"/>
    </location>
</feature>
<dbReference type="KEGG" id="mema:MMAB1_0977"/>
<evidence type="ECO:0000313" key="2">
    <source>
        <dbReference type="EMBL" id="CVK32191.1"/>
    </source>
</evidence>
<organism evidence="2 3">
    <name type="scientific">Methanoculleus bourgensis</name>
    <dbReference type="NCBI Taxonomy" id="83986"/>
    <lineage>
        <taxon>Archaea</taxon>
        <taxon>Methanobacteriati</taxon>
        <taxon>Methanobacteriota</taxon>
        <taxon>Stenosarchaea group</taxon>
        <taxon>Methanomicrobia</taxon>
        <taxon>Methanomicrobiales</taxon>
        <taxon>Methanomicrobiaceae</taxon>
        <taxon>Methanoculleus</taxon>
    </lineage>
</organism>
<protein>
    <submittedName>
        <fullName evidence="2">Uncharacterized protein</fullName>
    </submittedName>
</protein>
<reference evidence="2 3" key="1">
    <citation type="submission" date="2016-01" db="EMBL/GenBank/DDBJ databases">
        <authorList>
            <person name="Manzoor S."/>
        </authorList>
    </citation>
    <scope>NUCLEOTIDE SEQUENCE [LARGE SCALE GENOMIC DNA]</scope>
    <source>
        <strain evidence="2">Methanoculleus sp MAB1</strain>
    </source>
</reference>
<dbReference type="Proteomes" id="UP000069850">
    <property type="component" value="Chromosome 1"/>
</dbReference>
<proteinExistence type="predicted"/>